<gene>
    <name evidence="1" type="ORF">BRAPAZ1V2_A09P41970.2</name>
    <name evidence="2" type="ORF">BRAPAZ1V2_A09P42180.2</name>
</gene>
<protein>
    <submittedName>
        <fullName evidence="1">Uncharacterized protein</fullName>
    </submittedName>
</protein>
<sequence length="256" mass="29164">MLAHVLCWGQKRANFGSHILDDYPKCLDHVFGVLRIEKPFDYSFTRFDVVSLVALNKQDKHDQFLRRASTNGRQSTWNSLMKMTSKLQGSFCPYFSFPEFSMNFNSFVSDSSLFDIGTLDLRTNPFEEGENDVPQSTDQYMEPAQHGVQDVLNISTEVHVFHRTRQTDRAVYWTVTHTSEKELWLEPWPDDRSDRTGACLFRPTSQAKADGQARINLGQANSDSDHSFSLLARLAHTACIGDCADDPFRLGHCQLG</sequence>
<evidence type="ECO:0000313" key="3">
    <source>
        <dbReference type="Proteomes" id="UP000694005"/>
    </source>
</evidence>
<evidence type="ECO:0000313" key="1">
    <source>
        <dbReference type="EMBL" id="CAG7863730.1"/>
    </source>
</evidence>
<dbReference type="EMBL" id="LS974625">
    <property type="protein sequence ID" value="CAG7863751.1"/>
    <property type="molecule type" value="Genomic_DNA"/>
</dbReference>
<name>A0A8D9FZG8_BRACM</name>
<dbReference type="Gramene" id="A09p42180.2_BraZ1">
    <property type="protein sequence ID" value="A09p42180.2_BraZ1.CDS"/>
    <property type="gene ID" value="A09g42180.2_BraZ1"/>
</dbReference>
<proteinExistence type="predicted"/>
<dbReference type="Gramene" id="A09p41970.2_BraZ1">
    <property type="protein sequence ID" value="A09p41970.2_BraZ1.CDS"/>
    <property type="gene ID" value="A09g41970.2_BraZ1"/>
</dbReference>
<organism evidence="1 3">
    <name type="scientific">Brassica campestris</name>
    <name type="common">Field mustard</name>
    <dbReference type="NCBI Taxonomy" id="3711"/>
    <lineage>
        <taxon>Eukaryota</taxon>
        <taxon>Viridiplantae</taxon>
        <taxon>Streptophyta</taxon>
        <taxon>Embryophyta</taxon>
        <taxon>Tracheophyta</taxon>
        <taxon>Spermatophyta</taxon>
        <taxon>Magnoliopsida</taxon>
        <taxon>eudicotyledons</taxon>
        <taxon>Gunneridae</taxon>
        <taxon>Pentapetalae</taxon>
        <taxon>rosids</taxon>
        <taxon>malvids</taxon>
        <taxon>Brassicales</taxon>
        <taxon>Brassicaceae</taxon>
        <taxon>Brassiceae</taxon>
        <taxon>Brassica</taxon>
    </lineage>
</organism>
<reference evidence="1 3" key="1">
    <citation type="submission" date="2021-07" db="EMBL/GenBank/DDBJ databases">
        <authorList>
            <consortium name="Genoscope - CEA"/>
            <person name="William W."/>
        </authorList>
    </citation>
    <scope>NUCLEOTIDE SEQUENCE [LARGE SCALE GENOMIC DNA]</scope>
</reference>
<dbReference type="EMBL" id="LS974625">
    <property type="protein sequence ID" value="CAG7863730.1"/>
    <property type="molecule type" value="Genomic_DNA"/>
</dbReference>
<dbReference type="AlphaFoldDB" id="A0A8D9FZG8"/>
<evidence type="ECO:0000313" key="2">
    <source>
        <dbReference type="EMBL" id="CAG7863751.1"/>
    </source>
</evidence>
<dbReference type="Proteomes" id="UP000694005">
    <property type="component" value="Chromosome A09"/>
</dbReference>
<accession>A0A8D9FZG8</accession>